<proteinExistence type="predicted"/>
<protein>
    <recommendedName>
        <fullName evidence="3">Secreted protein</fullName>
    </recommendedName>
</protein>
<evidence type="ECO:0000313" key="1">
    <source>
        <dbReference type="EMBL" id="KRG58673.1"/>
    </source>
</evidence>
<evidence type="ECO:0008006" key="3">
    <source>
        <dbReference type="Google" id="ProtNLM"/>
    </source>
</evidence>
<dbReference type="Proteomes" id="UP000050902">
    <property type="component" value="Unassembled WGS sequence"/>
</dbReference>
<gene>
    <name evidence="1" type="ORF">ABB22_06910</name>
</gene>
<comment type="caution">
    <text evidence="1">The sequence shown here is derived from an EMBL/GenBank/DDBJ whole genome shotgun (WGS) entry which is preliminary data.</text>
</comment>
<dbReference type="EMBL" id="LDJG01000008">
    <property type="protein sequence ID" value="KRG58673.1"/>
    <property type="molecule type" value="Genomic_DNA"/>
</dbReference>
<keyword evidence="2" id="KW-1185">Reference proteome</keyword>
<evidence type="ECO:0000313" key="2">
    <source>
        <dbReference type="Proteomes" id="UP000050902"/>
    </source>
</evidence>
<reference evidence="1 2" key="1">
    <citation type="submission" date="2015-05" db="EMBL/GenBank/DDBJ databases">
        <title>Genome sequencing and analysis of members of genus Stenotrophomonas.</title>
        <authorList>
            <person name="Patil P.P."/>
            <person name="Midha S."/>
            <person name="Patil P.B."/>
        </authorList>
    </citation>
    <scope>NUCLEOTIDE SEQUENCE [LARGE SCALE GENOMIC DNA]</scope>
    <source>
        <strain evidence="1 2">DSM 12575</strain>
    </source>
</reference>
<accession>A0ABR5NLS9</accession>
<sequence>MLSVVLACTSCASHPRVDVAQCKAQGGTVRGVGMLAAPACVVPYTDGGRECKDGAECQGMCKAAQDAVIGAKAGGTCQTDTHDIYGCYNEVKAGMVVAGMCFD</sequence>
<name>A0ABR5NLS9_9GAMM</name>
<organism evidence="1 2">
    <name type="scientific">Stenotrophomonas nitritireducens</name>
    <dbReference type="NCBI Taxonomy" id="83617"/>
    <lineage>
        <taxon>Bacteria</taxon>
        <taxon>Pseudomonadati</taxon>
        <taxon>Pseudomonadota</taxon>
        <taxon>Gammaproteobacteria</taxon>
        <taxon>Lysobacterales</taxon>
        <taxon>Lysobacteraceae</taxon>
        <taxon>Stenotrophomonas</taxon>
    </lineage>
</organism>